<dbReference type="OrthoDB" id="6505099at2759"/>
<dbReference type="Gene3D" id="1.20.1250.20">
    <property type="entry name" value="MFS general substrate transporter like domains"/>
    <property type="match status" value="1"/>
</dbReference>
<evidence type="ECO:0008006" key="4">
    <source>
        <dbReference type="Google" id="ProtNLM"/>
    </source>
</evidence>
<proteinExistence type="predicted"/>
<feature type="transmembrane region" description="Helical" evidence="1">
    <location>
        <begin position="395"/>
        <end position="413"/>
    </location>
</feature>
<gene>
    <name evidence="2" type="ORF">HPB48_012194</name>
</gene>
<accession>A0A9J6GR45</accession>
<dbReference type="SUPFAM" id="SSF103473">
    <property type="entry name" value="MFS general substrate transporter"/>
    <property type="match status" value="1"/>
</dbReference>
<dbReference type="EMBL" id="JABSTR010000008">
    <property type="protein sequence ID" value="KAH9377779.1"/>
    <property type="molecule type" value="Genomic_DNA"/>
</dbReference>
<feature type="transmembrane region" description="Helical" evidence="1">
    <location>
        <begin position="433"/>
        <end position="449"/>
    </location>
</feature>
<dbReference type="InterPro" id="IPR011701">
    <property type="entry name" value="MFS"/>
</dbReference>
<dbReference type="OMA" id="PIFYIAF"/>
<dbReference type="InterPro" id="IPR050327">
    <property type="entry name" value="Proton-linked_MCT"/>
</dbReference>
<feature type="transmembrane region" description="Helical" evidence="1">
    <location>
        <begin position="115"/>
        <end position="136"/>
    </location>
</feature>
<comment type="caution">
    <text evidence="2">The sequence shown here is derived from an EMBL/GenBank/DDBJ whole genome shotgun (WGS) entry which is preliminary data.</text>
</comment>
<keyword evidence="1" id="KW-1133">Transmembrane helix</keyword>
<dbReference type="Proteomes" id="UP000821853">
    <property type="component" value="Unassembled WGS sequence"/>
</dbReference>
<evidence type="ECO:0000256" key="1">
    <source>
        <dbReference type="SAM" id="Phobius"/>
    </source>
</evidence>
<evidence type="ECO:0000313" key="3">
    <source>
        <dbReference type="Proteomes" id="UP000821853"/>
    </source>
</evidence>
<keyword evidence="1" id="KW-0472">Membrane</keyword>
<sequence>MDNSEHKATGEIIEVSKRTQGTLEDGGNKAERIFEAKRPSPGHPELDTKWSVAVSCCFIAFFAASTHSNLGFFYVSFLETFCTDRRSAAWPGSIFEVVGHLAGIFVAILSKFVSIFYIGLIGSVVSWMGLLAAIFAPDIPWMAATFGMLHGAGVGIVLIAITVSIMTNFDKYRGVAAGLKYTGNSLSSLVLPKTLSVLGEAYSLRGTLLVYAGLCMNTTALMLFLKESKPRRAVVKVVSICCDMCYALRSVFTPNVTSNPRCVFLPKVSRGLGKEELWRLTSKLPSISVFYNEGLETKLKFIEIAVERGEMRKEDGTTTLNERRGALVIKIVEHGSLPKLNVPDTAKRRGSLAVAVAADAALTLSQDPNTRIQDPHFQDTETNEGTTFALFARPVFYALVLGALVTDYTVVIVHGTILDYALDKGVGRSKADLSMTYCSPAIFVGRLLLPLAADVGLIRRTALAAVCLVCMAGSALALPHTTSFIAYISVQSVLAADCFGAGAVPIYYGANGVALVPVLLANPAITGTEAGVSERHACLLMENCSANQTTCELDNIELKFLPPNTTARLQPLDR</sequence>
<feature type="transmembrane region" description="Helical" evidence="1">
    <location>
        <begin position="461"/>
        <end position="478"/>
    </location>
</feature>
<dbReference type="InterPro" id="IPR036259">
    <property type="entry name" value="MFS_trans_sf"/>
</dbReference>
<protein>
    <recommendedName>
        <fullName evidence="4">Monocarboxylate transporter</fullName>
    </recommendedName>
</protein>
<dbReference type="AlphaFoldDB" id="A0A9J6GR45"/>
<dbReference type="PANTHER" id="PTHR11360:SF303">
    <property type="entry name" value="MAJOR FACILITATOR SUPERFAMILY (MFS) PROFILE DOMAIN-CONTAINING PROTEIN"/>
    <property type="match status" value="1"/>
</dbReference>
<name>A0A9J6GR45_HAELO</name>
<dbReference type="VEuPathDB" id="VectorBase:HLOH_041036"/>
<feature type="transmembrane region" description="Helical" evidence="1">
    <location>
        <begin position="208"/>
        <end position="225"/>
    </location>
</feature>
<keyword evidence="3" id="KW-1185">Reference proteome</keyword>
<feature type="transmembrane region" description="Helical" evidence="1">
    <location>
        <begin position="148"/>
        <end position="169"/>
    </location>
</feature>
<feature type="transmembrane region" description="Helical" evidence="1">
    <location>
        <begin position="50"/>
        <end position="77"/>
    </location>
</feature>
<feature type="transmembrane region" description="Helical" evidence="1">
    <location>
        <begin position="89"/>
        <end position="109"/>
    </location>
</feature>
<evidence type="ECO:0000313" key="2">
    <source>
        <dbReference type="EMBL" id="KAH9377779.1"/>
    </source>
</evidence>
<organism evidence="2 3">
    <name type="scientific">Haemaphysalis longicornis</name>
    <name type="common">Bush tick</name>
    <dbReference type="NCBI Taxonomy" id="44386"/>
    <lineage>
        <taxon>Eukaryota</taxon>
        <taxon>Metazoa</taxon>
        <taxon>Ecdysozoa</taxon>
        <taxon>Arthropoda</taxon>
        <taxon>Chelicerata</taxon>
        <taxon>Arachnida</taxon>
        <taxon>Acari</taxon>
        <taxon>Parasitiformes</taxon>
        <taxon>Ixodida</taxon>
        <taxon>Ixodoidea</taxon>
        <taxon>Ixodidae</taxon>
        <taxon>Haemaphysalinae</taxon>
        <taxon>Haemaphysalis</taxon>
    </lineage>
</organism>
<keyword evidence="1" id="KW-0812">Transmembrane</keyword>
<reference evidence="2 3" key="1">
    <citation type="journal article" date="2020" name="Cell">
        <title>Large-Scale Comparative Analyses of Tick Genomes Elucidate Their Genetic Diversity and Vector Capacities.</title>
        <authorList>
            <consortium name="Tick Genome and Microbiome Consortium (TIGMIC)"/>
            <person name="Jia N."/>
            <person name="Wang J."/>
            <person name="Shi W."/>
            <person name="Du L."/>
            <person name="Sun Y."/>
            <person name="Zhan W."/>
            <person name="Jiang J.F."/>
            <person name="Wang Q."/>
            <person name="Zhang B."/>
            <person name="Ji P."/>
            <person name="Bell-Sakyi L."/>
            <person name="Cui X.M."/>
            <person name="Yuan T.T."/>
            <person name="Jiang B.G."/>
            <person name="Yang W.F."/>
            <person name="Lam T.T."/>
            <person name="Chang Q.C."/>
            <person name="Ding S.J."/>
            <person name="Wang X.J."/>
            <person name="Zhu J.G."/>
            <person name="Ruan X.D."/>
            <person name="Zhao L."/>
            <person name="Wei J.T."/>
            <person name="Ye R.Z."/>
            <person name="Que T.C."/>
            <person name="Du C.H."/>
            <person name="Zhou Y.H."/>
            <person name="Cheng J.X."/>
            <person name="Dai P.F."/>
            <person name="Guo W.B."/>
            <person name="Han X.H."/>
            <person name="Huang E.J."/>
            <person name="Li L.F."/>
            <person name="Wei W."/>
            <person name="Gao Y.C."/>
            <person name="Liu J.Z."/>
            <person name="Shao H.Z."/>
            <person name="Wang X."/>
            <person name="Wang C.C."/>
            <person name="Yang T.C."/>
            <person name="Huo Q.B."/>
            <person name="Li W."/>
            <person name="Chen H.Y."/>
            <person name="Chen S.E."/>
            <person name="Zhou L.G."/>
            <person name="Ni X.B."/>
            <person name="Tian J.H."/>
            <person name="Sheng Y."/>
            <person name="Liu T."/>
            <person name="Pan Y.S."/>
            <person name="Xia L.Y."/>
            <person name="Li J."/>
            <person name="Zhao F."/>
            <person name="Cao W.C."/>
        </authorList>
    </citation>
    <scope>NUCLEOTIDE SEQUENCE [LARGE SCALE GENOMIC DNA]</scope>
    <source>
        <strain evidence="2">HaeL-2018</strain>
    </source>
</reference>
<dbReference type="PANTHER" id="PTHR11360">
    <property type="entry name" value="MONOCARBOXYLATE TRANSPORTER"/>
    <property type="match status" value="1"/>
</dbReference>
<dbReference type="Pfam" id="PF07690">
    <property type="entry name" value="MFS_1"/>
    <property type="match status" value="1"/>
</dbReference>
<dbReference type="GO" id="GO:0008028">
    <property type="term" value="F:monocarboxylic acid transmembrane transporter activity"/>
    <property type="evidence" value="ECO:0007669"/>
    <property type="project" value="TreeGrafter"/>
</dbReference>